<protein>
    <submittedName>
        <fullName evidence="1">Uncharacterized protein</fullName>
    </submittedName>
</protein>
<name>A0A2G5CBT3_AQUCA</name>
<dbReference type="AlphaFoldDB" id="A0A2G5CBT3"/>
<reference evidence="1 2" key="1">
    <citation type="submission" date="2017-09" db="EMBL/GenBank/DDBJ databases">
        <title>WGS assembly of Aquilegia coerulea Goldsmith.</title>
        <authorList>
            <person name="Hodges S."/>
            <person name="Kramer E."/>
            <person name="Nordborg M."/>
            <person name="Tomkins J."/>
            <person name="Borevitz J."/>
            <person name="Derieg N."/>
            <person name="Yan J."/>
            <person name="Mihaltcheva S."/>
            <person name="Hayes R.D."/>
            <person name="Rokhsar D."/>
        </authorList>
    </citation>
    <scope>NUCLEOTIDE SEQUENCE [LARGE SCALE GENOMIC DNA]</scope>
    <source>
        <strain evidence="2">cv. Goldsmith</strain>
    </source>
</reference>
<gene>
    <name evidence="1" type="ORF">AQUCO_06700041v1</name>
</gene>
<proteinExistence type="predicted"/>
<evidence type="ECO:0000313" key="1">
    <source>
        <dbReference type="EMBL" id="PIA28751.1"/>
    </source>
</evidence>
<dbReference type="Proteomes" id="UP000230069">
    <property type="component" value="Unassembled WGS sequence"/>
</dbReference>
<accession>A0A2G5CBT3</accession>
<sequence>MMTIQMRFLAHTVLKQILLNPNSLVFPRLSRLKCSIKWQKFHWMEWKIRTVLVRWKLGILVSFRGMFWMLPMKHGREYHSSYMQLLQNMLIRNSSQP</sequence>
<organism evidence="1 2">
    <name type="scientific">Aquilegia coerulea</name>
    <name type="common">Rocky mountain columbine</name>
    <dbReference type="NCBI Taxonomy" id="218851"/>
    <lineage>
        <taxon>Eukaryota</taxon>
        <taxon>Viridiplantae</taxon>
        <taxon>Streptophyta</taxon>
        <taxon>Embryophyta</taxon>
        <taxon>Tracheophyta</taxon>
        <taxon>Spermatophyta</taxon>
        <taxon>Magnoliopsida</taxon>
        <taxon>Ranunculales</taxon>
        <taxon>Ranunculaceae</taxon>
        <taxon>Thalictroideae</taxon>
        <taxon>Aquilegia</taxon>
    </lineage>
</organism>
<dbReference type="EMBL" id="KZ305084">
    <property type="protein sequence ID" value="PIA28751.1"/>
    <property type="molecule type" value="Genomic_DNA"/>
</dbReference>
<evidence type="ECO:0000313" key="2">
    <source>
        <dbReference type="Proteomes" id="UP000230069"/>
    </source>
</evidence>
<dbReference type="InParanoid" id="A0A2G5CBT3"/>
<keyword evidence="2" id="KW-1185">Reference proteome</keyword>